<organism evidence="24 25">
    <name type="scientific">Acetivibrio straminisolvens JCM 21531</name>
    <dbReference type="NCBI Taxonomy" id="1294263"/>
    <lineage>
        <taxon>Bacteria</taxon>
        <taxon>Bacillati</taxon>
        <taxon>Bacillota</taxon>
        <taxon>Clostridia</taxon>
        <taxon>Eubacteriales</taxon>
        <taxon>Oscillospiraceae</taxon>
        <taxon>Acetivibrio</taxon>
    </lineage>
</organism>
<dbReference type="InterPro" id="IPR050091">
    <property type="entry name" value="PKS_NRPS_Biosynth_Enz"/>
</dbReference>
<name>W4V1U6_9FIRM</name>
<dbReference type="Gene3D" id="3.40.50.980">
    <property type="match status" value="2"/>
</dbReference>
<comment type="cofactor">
    <cofactor evidence="2">
        <name>pantetheine 4'-phosphate</name>
        <dbReference type="ChEBI" id="CHEBI:47942"/>
    </cofactor>
</comment>
<dbReference type="InterPro" id="IPR016039">
    <property type="entry name" value="Thiolase-like"/>
</dbReference>
<dbReference type="Gene3D" id="3.40.366.10">
    <property type="entry name" value="Malonyl-Coenzyme A Acyl Carrier Protein, domain 2"/>
    <property type="match status" value="1"/>
</dbReference>
<keyword evidence="25" id="KW-1185">Reference proteome</keyword>
<dbReference type="FunFam" id="2.30.38.10:FF:000001">
    <property type="entry name" value="Non-ribosomal peptide synthetase PvdI"/>
    <property type="match status" value="1"/>
</dbReference>
<comment type="function">
    <text evidence="16">Part of the PpsABCDE complex involved in the biosynthesis of the lipid core common to phthiocerols and phenolphthiocerols by successive additions of malonyl-CoA or methylmalonyl-CoA extender units. PpsA can accept as substrate the activated forms of either icosanoyl (C20), docosanoyl (C22) or lignoceroyl (C24) groups from FadD26, or a (4-hydroxyphenyl)-C17 or (4-hydroxyphenyl)-C19 fatty acyl from FadD29. PpsA initiates the biosynthesis and extends its substrate using a malonyl-CoA extender unit. The PpsB and PpsC proteins add the second and third malonyl-CoA extender units. PpsD adds an (R)-methylmalonyl unit and PpsE adds a second (R)-methylmalonyl unit. The incorporation of the methylmalonyl units results in formation of two branched methyl groups in the elongated product.</text>
</comment>
<evidence type="ECO:0000256" key="3">
    <source>
        <dbReference type="ARBA" id="ARBA00006432"/>
    </source>
</evidence>
<dbReference type="InterPro" id="IPR009081">
    <property type="entry name" value="PP-bd_ACP"/>
</dbReference>
<sequence length="1327" mass="147187">MAHLLKSKGVKPESIVGIMLERSMEMIIGIMAIEKAGGAYLPIDPHYPEDRINYILEDSGVSVLLTSGKFHDMNIQGNIQRIFLEDKSLYQGESNNPANAVLPNSLAYVIYTSGSTGKPKGTLIEHHSLVNRINWMQKKYPIGPNDTILQKTPFTFDVSVWEMFWWSTQGAKVCFLEPGGEKDPGKILEAIEKNNITVIHFVPSMLNIFLEYLKETGQAQRAKSLRQVFASGEALTSQQVKLFNSLLGTNGTRLSNLYGPTEATIDVSYYDCPTDEVPDIIPIGKPIDNIQLLIMDKNMQPQPIGVPGELCIAGVGLARGYLNRPELTSEKFVASPLVPCKRIYRTGDLARWMPDGNIEYLGRMDFQVKLRGLRIELGEIEGALLSHPSVKECVVTAWEKEPGNVHLVGYIVCDKENPVESGELQAFLAKSLPEYMVPRIYVFLDALPLSSNGKADRKALPVPVLSKESNYAAPQNEVEKILADIWKEELGLESVGVNDNFFEVGGHSLLLTKIHSRIKKQFNKDFPLVDMFTYSTISSLAKFIKGEQEQPSFVKNEERLRKQKQARQNKFGNFDCCELPKNKSSGCVAIIGMSGRFPGAKNIDEFWENLKNGVDSITTFSKEEAIKSGASDEDVNDPNYVLAGGILEDIEYFDASFFGFNPRETENMDPQHRLFLECAYEALENAGYAKNEYEYPVGVYAGSNMSTYFLYHLMAKVGLKDNFNMLLSNDKDYLASRVSYVFNLKGPSINVQTACSTSMTAIALACEGLLNYNCDMAIAGGAAIKLPQKLGYLYQPGMIASPDGHARPFDADAQGTVFTNAVGVVVLKRLEDAIADGDNIYAVIKGIAVNNDGSTKAGFAAPSREGQSEVIAAAQSLAGVNPDDIGYIEAQGTSTLFGDQIEVDALNKVFSQKTQRKNFCALGAVKGNVGHTTSAAGAVAIIKTALALKNKQIPPTVNYKTPNPNIDFENSAFYVNTKLTEWESNGKPRLAGINSFGFGGTNVHAILEEAPEIETSAKSRSHQLLTLSARSKTALDRMAHNLGEFLKKNTDINFADTVYTLHVGRKEFEHRRTLVCKNAEEAICLLLNENRESSLCDFSGGTNPSIVFVFAERERLKPNTAIELYNNFDVFKEEFNRGAEILKSYLREDPVGILFSQDTPKNLSEKYLNDKKISRSINMIIEYAMAKLWMSWGIKPYTAIGKGIGQYTADLTRGVLSLEDALIRAFSDDGSGSYGSFDNEIETLAKDNTVIFLHMGVPFELKDAHSAKVFLSLPGEESNQSEVQTVLYTLGKLWEKGFKISWEDFHSGEKRRRIPLPTYPFERKKYW</sequence>
<dbReference type="EMBL" id="BAVR01000001">
    <property type="protein sequence ID" value="GAE86714.1"/>
    <property type="molecule type" value="Genomic_DNA"/>
</dbReference>
<comment type="similarity">
    <text evidence="3">Belongs to the ATP-dependent AMP-binding enzyme family.</text>
</comment>
<evidence type="ECO:0000256" key="18">
    <source>
        <dbReference type="ARBA" id="ARBA00073623"/>
    </source>
</evidence>
<dbReference type="FunFam" id="3.40.50.980:FF:000001">
    <property type="entry name" value="Non-ribosomal peptide synthetase"/>
    <property type="match status" value="1"/>
</dbReference>
<dbReference type="InterPro" id="IPR010071">
    <property type="entry name" value="AA_adenyl_dom"/>
</dbReference>
<evidence type="ECO:0000256" key="7">
    <source>
        <dbReference type="ARBA" id="ARBA00022832"/>
    </source>
</evidence>
<dbReference type="CDD" id="cd05930">
    <property type="entry name" value="A_NRPS"/>
    <property type="match status" value="1"/>
</dbReference>
<evidence type="ECO:0000256" key="2">
    <source>
        <dbReference type="ARBA" id="ARBA00001957"/>
    </source>
</evidence>
<dbReference type="PROSITE" id="PS52004">
    <property type="entry name" value="KS3_2"/>
    <property type="match status" value="1"/>
</dbReference>
<dbReference type="Pfam" id="PF00501">
    <property type="entry name" value="AMP-binding"/>
    <property type="match status" value="1"/>
</dbReference>
<dbReference type="GO" id="GO:0034081">
    <property type="term" value="C:polyketide synthase complex"/>
    <property type="evidence" value="ECO:0007669"/>
    <property type="project" value="UniProtKB-ARBA"/>
</dbReference>
<evidence type="ECO:0000256" key="13">
    <source>
        <dbReference type="ARBA" id="ARBA00051971"/>
    </source>
</evidence>
<feature type="domain" description="Ketosynthase family 3 (KS3)" evidence="23">
    <location>
        <begin position="585"/>
        <end position="1009"/>
    </location>
</feature>
<dbReference type="InterPro" id="IPR016035">
    <property type="entry name" value="Acyl_Trfase/lysoPLipase"/>
</dbReference>
<dbReference type="Gene3D" id="3.30.300.30">
    <property type="match status" value="1"/>
</dbReference>
<dbReference type="SUPFAM" id="SSF56801">
    <property type="entry name" value="Acetyl-CoA synthetase-like"/>
    <property type="match status" value="1"/>
</dbReference>
<dbReference type="GO" id="GO:0044550">
    <property type="term" value="P:secondary metabolite biosynthetic process"/>
    <property type="evidence" value="ECO:0007669"/>
    <property type="project" value="UniProtKB-ARBA"/>
</dbReference>
<dbReference type="FunFam" id="3.40.47.10:FF:000042">
    <property type="entry name" value="Polyketide synthase Pks13"/>
    <property type="match status" value="1"/>
</dbReference>
<dbReference type="Pfam" id="PF13193">
    <property type="entry name" value="AMP-binding_C"/>
    <property type="match status" value="1"/>
</dbReference>
<gene>
    <name evidence="24" type="ORF">JCM21531_35</name>
</gene>
<dbReference type="Gene3D" id="3.40.47.10">
    <property type="match status" value="1"/>
</dbReference>
<dbReference type="STRING" id="1294263.JCM21531_35"/>
<keyword evidence="6" id="KW-0808">Transferase</keyword>
<dbReference type="InterPro" id="IPR020845">
    <property type="entry name" value="AMP-binding_CS"/>
</dbReference>
<dbReference type="GO" id="GO:0006633">
    <property type="term" value="P:fatty acid biosynthetic process"/>
    <property type="evidence" value="ECO:0007669"/>
    <property type="project" value="InterPro"/>
</dbReference>
<evidence type="ECO:0000256" key="4">
    <source>
        <dbReference type="ARBA" id="ARBA00022450"/>
    </source>
</evidence>
<dbReference type="FunFam" id="1.10.1200.10:FF:000005">
    <property type="entry name" value="Nonribosomal peptide synthetase 1"/>
    <property type="match status" value="1"/>
</dbReference>
<dbReference type="Pfam" id="PF00109">
    <property type="entry name" value="ketoacyl-synt"/>
    <property type="match status" value="1"/>
</dbReference>
<keyword evidence="24" id="KW-0436">Ligase</keyword>
<dbReference type="EC" id="2.3.1.292" evidence="17"/>
<dbReference type="InterPro" id="IPR025110">
    <property type="entry name" value="AMP-bd_C"/>
</dbReference>
<reference evidence="24" key="1">
    <citation type="journal article" date="2014" name="Genome Announc.">
        <title>Draft Genome Sequence of Clostridium straminisolvens Strain JCM 21531T, Isolated from a Cellulose-Degrading Bacterial Community.</title>
        <authorList>
            <person name="Yuki M."/>
            <person name="Oshima K."/>
            <person name="Suda W."/>
            <person name="Sakamoto M."/>
            <person name="Kitamura K."/>
            <person name="Iida T."/>
            <person name="Hattori M."/>
            <person name="Ohkuma M."/>
        </authorList>
    </citation>
    <scope>NUCLEOTIDE SEQUENCE [LARGE SCALE GENOMIC DNA]</scope>
    <source>
        <strain evidence="24">JCM 21531</strain>
    </source>
</reference>
<dbReference type="Pfam" id="PF22621">
    <property type="entry name" value="CurL-like_PKS_C"/>
    <property type="match status" value="1"/>
</dbReference>
<evidence type="ECO:0000256" key="17">
    <source>
        <dbReference type="ARBA" id="ARBA00066974"/>
    </source>
</evidence>
<dbReference type="SMART" id="SM00825">
    <property type="entry name" value="PKS_KS"/>
    <property type="match status" value="1"/>
</dbReference>
<evidence type="ECO:0000259" key="22">
    <source>
        <dbReference type="PROSITE" id="PS50075"/>
    </source>
</evidence>
<comment type="catalytic activity">
    <reaction evidence="15">
        <text>icosanoyl-[(phenol)carboxyphthiodiolenone synthase] + 2 (S)-methylmalonyl-CoA + 3 malonyl-CoA + 5 NADPH + 10 H(+) = C32-carboxyphthiodiolenone-[(phenol)carboxyphthiodiolenone synthase] + 5 CO2 + 5 NADP(+) + 5 CoA + 2 H2O</text>
        <dbReference type="Rhea" id="RHEA:57748"/>
        <dbReference type="Rhea" id="RHEA-COMP:14985"/>
        <dbReference type="Rhea" id="RHEA-COMP:14986"/>
        <dbReference type="ChEBI" id="CHEBI:15377"/>
        <dbReference type="ChEBI" id="CHEBI:15378"/>
        <dbReference type="ChEBI" id="CHEBI:16526"/>
        <dbReference type="ChEBI" id="CHEBI:57287"/>
        <dbReference type="ChEBI" id="CHEBI:57327"/>
        <dbReference type="ChEBI" id="CHEBI:57384"/>
        <dbReference type="ChEBI" id="CHEBI:57783"/>
        <dbReference type="ChEBI" id="CHEBI:58349"/>
        <dbReference type="ChEBI" id="CHEBI:87848"/>
        <dbReference type="ChEBI" id="CHEBI:142236"/>
        <dbReference type="EC" id="2.3.1.292"/>
    </reaction>
</comment>
<dbReference type="CDD" id="cd00833">
    <property type="entry name" value="PKS"/>
    <property type="match status" value="1"/>
</dbReference>
<comment type="cofactor">
    <cofactor evidence="1">
        <name>NADP(+)</name>
        <dbReference type="ChEBI" id="CHEBI:58349"/>
    </cofactor>
</comment>
<dbReference type="PANTHER" id="PTHR43775:SF51">
    <property type="entry name" value="INACTIVE PHENOLPHTHIOCEROL SYNTHESIS POLYKETIDE SYNTHASE TYPE I PKS1-RELATED"/>
    <property type="match status" value="1"/>
</dbReference>
<dbReference type="FunFam" id="3.40.50.12780:FF:000012">
    <property type="entry name" value="Non-ribosomal peptide synthetase"/>
    <property type="match status" value="1"/>
</dbReference>
<dbReference type="InterPro" id="IPR014031">
    <property type="entry name" value="Ketoacyl_synth_C"/>
</dbReference>
<evidence type="ECO:0000256" key="9">
    <source>
        <dbReference type="ARBA" id="ARBA00023002"/>
    </source>
</evidence>
<dbReference type="PROSITE" id="PS50075">
    <property type="entry name" value="CARRIER"/>
    <property type="match status" value="1"/>
</dbReference>
<keyword evidence="11" id="KW-0511">Multifunctional enzyme</keyword>
<evidence type="ECO:0000256" key="20">
    <source>
        <dbReference type="ARBA" id="ARBA00078169"/>
    </source>
</evidence>
<evidence type="ECO:0000256" key="10">
    <source>
        <dbReference type="ARBA" id="ARBA00023098"/>
    </source>
</evidence>
<evidence type="ECO:0000313" key="25">
    <source>
        <dbReference type="Proteomes" id="UP000019109"/>
    </source>
</evidence>
<comment type="catalytic activity">
    <reaction evidence="12">
        <text>17-(4-hydroxyphenyl)heptadecanoyl-[(phenol)carboxyphthiodiolenone synthase] + 2 (S)-methylmalonyl-CoA + 3 malonyl-CoA + 5 NADPH + 10 H(+) = C35-(phenol)carboxyphthiodiolenone-[(phenol)carboxyphthiodiolenone synthase] + 5 CO2 + 5 NADP(+) + 5 CoA + 2 H2O</text>
        <dbReference type="Rhea" id="RHEA:57756"/>
        <dbReference type="Rhea" id="RHEA-COMP:14272"/>
        <dbReference type="Rhea" id="RHEA-COMP:14989"/>
        <dbReference type="ChEBI" id="CHEBI:15377"/>
        <dbReference type="ChEBI" id="CHEBI:15378"/>
        <dbReference type="ChEBI" id="CHEBI:16526"/>
        <dbReference type="ChEBI" id="CHEBI:57287"/>
        <dbReference type="ChEBI" id="CHEBI:57327"/>
        <dbReference type="ChEBI" id="CHEBI:57384"/>
        <dbReference type="ChEBI" id="CHEBI:57783"/>
        <dbReference type="ChEBI" id="CHEBI:58349"/>
        <dbReference type="ChEBI" id="CHEBI:133300"/>
        <dbReference type="ChEBI" id="CHEBI:142259"/>
        <dbReference type="EC" id="2.3.1.292"/>
    </reaction>
</comment>
<dbReference type="Gene3D" id="1.10.1200.10">
    <property type="entry name" value="ACP-like"/>
    <property type="match status" value="1"/>
</dbReference>
<dbReference type="SUPFAM" id="SSF53901">
    <property type="entry name" value="Thiolase-like"/>
    <property type="match status" value="1"/>
</dbReference>
<evidence type="ECO:0000256" key="15">
    <source>
        <dbReference type="ARBA" id="ARBA00052745"/>
    </source>
</evidence>
<evidence type="ECO:0000256" key="12">
    <source>
        <dbReference type="ARBA" id="ARBA00050973"/>
    </source>
</evidence>
<dbReference type="Proteomes" id="UP000019109">
    <property type="component" value="Unassembled WGS sequence"/>
</dbReference>
<dbReference type="GO" id="GO:0043041">
    <property type="term" value="P:amino acid activation for nonribosomal peptide biosynthetic process"/>
    <property type="evidence" value="ECO:0007669"/>
    <property type="project" value="UniProtKB-ARBA"/>
</dbReference>
<proteinExistence type="inferred from homology"/>
<feature type="domain" description="Carrier" evidence="22">
    <location>
        <begin position="473"/>
        <end position="548"/>
    </location>
</feature>
<comment type="catalytic activity">
    <reaction evidence="13">
        <text>19-(4-hydroxyphenyl)nonadecanoyl-[(phenol)carboxyphthiodiolenone synthase] + 2 (S)-methylmalonyl-CoA + 3 malonyl-CoA + 5 NADPH + 10 H(+) = C37-(phenol)carboxyphthiodiolenone-[(phenol)carboxyphthiodiolenone synthase] + 5 CO2 + 5 NADP(+) + 5 CoA + 2 H2O</text>
        <dbReference type="Rhea" id="RHEA:57760"/>
        <dbReference type="Rhea" id="RHEA-COMP:14273"/>
        <dbReference type="Rhea" id="RHEA-COMP:14990"/>
        <dbReference type="ChEBI" id="CHEBI:15377"/>
        <dbReference type="ChEBI" id="CHEBI:15378"/>
        <dbReference type="ChEBI" id="CHEBI:16526"/>
        <dbReference type="ChEBI" id="CHEBI:57287"/>
        <dbReference type="ChEBI" id="CHEBI:57327"/>
        <dbReference type="ChEBI" id="CHEBI:57384"/>
        <dbReference type="ChEBI" id="CHEBI:57783"/>
        <dbReference type="ChEBI" id="CHEBI:58349"/>
        <dbReference type="ChEBI" id="CHEBI:133301"/>
        <dbReference type="ChEBI" id="CHEBI:142260"/>
        <dbReference type="EC" id="2.3.1.292"/>
    </reaction>
</comment>
<keyword evidence="9" id="KW-0560">Oxidoreductase</keyword>
<accession>W4V1U6</accession>
<dbReference type="Gene3D" id="2.30.38.10">
    <property type="entry name" value="Luciferase, Domain 3"/>
    <property type="match status" value="1"/>
</dbReference>
<keyword evidence="4" id="KW-0596">Phosphopantetheine</keyword>
<comment type="catalytic activity">
    <reaction evidence="14">
        <text>docosanoyl-[(phenol)carboxyphthiodiolenone synthase] + 2 (S)-methylmalonyl-CoA + 3 malonyl-CoA + 5 NADPH + 10 H(+) = C34-carboxyphthiodiolenone-[(phenol)carboxyphthiodiolenone synthase] + 5 CO2 + 5 NADP(+) + 5 CoA + 2 H2O</text>
        <dbReference type="Rhea" id="RHEA:57752"/>
        <dbReference type="Rhea" id="RHEA-COMP:14987"/>
        <dbReference type="Rhea" id="RHEA-COMP:14988"/>
        <dbReference type="ChEBI" id="CHEBI:15377"/>
        <dbReference type="ChEBI" id="CHEBI:15378"/>
        <dbReference type="ChEBI" id="CHEBI:16526"/>
        <dbReference type="ChEBI" id="CHEBI:57287"/>
        <dbReference type="ChEBI" id="CHEBI:57327"/>
        <dbReference type="ChEBI" id="CHEBI:57384"/>
        <dbReference type="ChEBI" id="CHEBI:57783"/>
        <dbReference type="ChEBI" id="CHEBI:58349"/>
        <dbReference type="ChEBI" id="CHEBI:142237"/>
        <dbReference type="ChEBI" id="CHEBI:142238"/>
        <dbReference type="EC" id="2.3.1.292"/>
    </reaction>
</comment>
<dbReference type="InterPro" id="IPR045851">
    <property type="entry name" value="AMP-bd_C_sf"/>
</dbReference>
<evidence type="ECO:0000256" key="19">
    <source>
        <dbReference type="ARBA" id="ARBA00075053"/>
    </source>
</evidence>
<evidence type="ECO:0000256" key="5">
    <source>
        <dbReference type="ARBA" id="ARBA00022553"/>
    </source>
</evidence>
<dbReference type="Pfam" id="PF02801">
    <property type="entry name" value="Ketoacyl-synt_C"/>
    <property type="match status" value="1"/>
</dbReference>
<dbReference type="PANTHER" id="PTHR43775">
    <property type="entry name" value="FATTY ACID SYNTHASE"/>
    <property type="match status" value="1"/>
</dbReference>
<evidence type="ECO:0000256" key="1">
    <source>
        <dbReference type="ARBA" id="ARBA00001937"/>
    </source>
</evidence>
<evidence type="ECO:0000256" key="21">
    <source>
        <dbReference type="ARBA" id="ARBA00084020"/>
    </source>
</evidence>
<evidence type="ECO:0000256" key="6">
    <source>
        <dbReference type="ARBA" id="ARBA00022679"/>
    </source>
</evidence>
<dbReference type="PROSITE" id="PS00606">
    <property type="entry name" value="KS3_1"/>
    <property type="match status" value="1"/>
</dbReference>
<dbReference type="GO" id="GO:0004315">
    <property type="term" value="F:3-oxoacyl-[acyl-carrier-protein] synthase activity"/>
    <property type="evidence" value="ECO:0007669"/>
    <property type="project" value="InterPro"/>
</dbReference>
<dbReference type="InterPro" id="IPR001227">
    <property type="entry name" value="Ac_transferase_dom_sf"/>
</dbReference>
<evidence type="ECO:0000256" key="14">
    <source>
        <dbReference type="ARBA" id="ARBA00052119"/>
    </source>
</evidence>
<dbReference type="SUPFAM" id="SSF52151">
    <property type="entry name" value="FabD/lysophospholipase-like"/>
    <property type="match status" value="1"/>
</dbReference>
<dbReference type="InterPro" id="IPR020841">
    <property type="entry name" value="PKS_Beta-ketoAc_synthase_dom"/>
</dbReference>
<evidence type="ECO:0000259" key="23">
    <source>
        <dbReference type="PROSITE" id="PS52004"/>
    </source>
</evidence>
<evidence type="ECO:0000256" key="16">
    <source>
        <dbReference type="ARBA" id="ARBA00058455"/>
    </source>
</evidence>
<evidence type="ECO:0000256" key="11">
    <source>
        <dbReference type="ARBA" id="ARBA00023268"/>
    </source>
</evidence>
<keyword evidence="5" id="KW-0597">Phosphoprotein</keyword>
<dbReference type="FunFam" id="3.30.300.30:FF:000010">
    <property type="entry name" value="Enterobactin synthetase component F"/>
    <property type="match status" value="1"/>
</dbReference>
<dbReference type="InterPro" id="IPR018201">
    <property type="entry name" value="Ketoacyl_synth_AS"/>
</dbReference>
<dbReference type="FunFam" id="3.40.50.980:FF:000002">
    <property type="entry name" value="Enterobactin synthetase component F"/>
    <property type="match status" value="1"/>
</dbReference>
<dbReference type="GO" id="GO:0016491">
    <property type="term" value="F:oxidoreductase activity"/>
    <property type="evidence" value="ECO:0007669"/>
    <property type="project" value="UniProtKB-KW"/>
</dbReference>
<dbReference type="NCBIfam" id="TIGR01733">
    <property type="entry name" value="AA-adenyl-dom"/>
    <property type="match status" value="1"/>
</dbReference>
<dbReference type="InterPro" id="IPR014030">
    <property type="entry name" value="Ketoacyl_synth_N"/>
</dbReference>
<dbReference type="Gene3D" id="3.30.70.3290">
    <property type="match status" value="2"/>
</dbReference>
<dbReference type="PROSITE" id="PS00455">
    <property type="entry name" value="AMP_BINDING"/>
    <property type="match status" value="1"/>
</dbReference>
<dbReference type="InterPro" id="IPR000873">
    <property type="entry name" value="AMP-dep_synth/lig_dom"/>
</dbReference>
<comment type="caution">
    <text evidence="24">The sequence shown here is derived from an EMBL/GenBank/DDBJ whole genome shotgun (WGS) entry which is preliminary data.</text>
</comment>
<dbReference type="SUPFAM" id="SSF47336">
    <property type="entry name" value="ACP-like"/>
    <property type="match status" value="1"/>
</dbReference>
<keyword evidence="10" id="KW-0443">Lipid metabolism</keyword>
<dbReference type="GO" id="GO:0016874">
    <property type="term" value="F:ligase activity"/>
    <property type="evidence" value="ECO:0007669"/>
    <property type="project" value="UniProtKB-KW"/>
</dbReference>
<dbReference type="InterPro" id="IPR036736">
    <property type="entry name" value="ACP-like_sf"/>
</dbReference>
<keyword evidence="7" id="KW-0276">Fatty acid metabolism</keyword>
<evidence type="ECO:0000313" key="24">
    <source>
        <dbReference type="EMBL" id="GAE86714.1"/>
    </source>
</evidence>
<protein>
    <recommendedName>
        <fullName evidence="18">Phenolphthiocerol/phthiocerol polyketide synthase subunit E</fullName>
        <ecNumber evidence="17">2.3.1.292</ecNumber>
    </recommendedName>
    <alternativeName>
        <fullName evidence="20">(Phenol)carboxyphthiodiolenone synthase subunit E</fullName>
    </alternativeName>
    <alternativeName>
        <fullName evidence="21">Beta-ketoacyl-acyl-carrier-protein synthase I</fullName>
    </alternativeName>
    <alternativeName>
        <fullName evidence="19">Phthiocerol synthesis polyketide synthase type I PpsE</fullName>
    </alternativeName>
</protein>
<dbReference type="GO" id="GO:0004312">
    <property type="term" value="F:fatty acid synthase activity"/>
    <property type="evidence" value="ECO:0007669"/>
    <property type="project" value="TreeGrafter"/>
</dbReference>
<evidence type="ECO:0000256" key="8">
    <source>
        <dbReference type="ARBA" id="ARBA00022857"/>
    </source>
</evidence>
<dbReference type="Pfam" id="PF00550">
    <property type="entry name" value="PP-binding"/>
    <property type="match status" value="1"/>
</dbReference>
<keyword evidence="8" id="KW-0521">NADP</keyword>